<protein>
    <recommendedName>
        <fullName evidence="4">Capsid assembly protein</fullName>
    </recommendedName>
</protein>
<feature type="compositionally biased region" description="Basic and acidic residues" evidence="1">
    <location>
        <begin position="67"/>
        <end position="77"/>
    </location>
</feature>
<feature type="region of interest" description="Disordered" evidence="1">
    <location>
        <begin position="1"/>
        <end position="77"/>
    </location>
</feature>
<sequence length="327" mass="34970">MSDDTLAGAASAENPAPGAAEAGKPAPAAVTAEPAKAAPAAAAATPGPAAPAAEAGKEPPPAEEEGPWGKDWRDKLAKGDAKRLERLARFASPEALLTAQEEAQRKISEGLKPKGKPGEKATAEEWAEYRKSNNIPEAVDDFVKAIVLPDKRTIGDDDKPVVAAFAERAIKKGIAPGDMAEMVDEYYALQEEQQFQQATADADFKKQAEADLKKEWGGDFTGNFAAMRPYFESVSPELFDNLMGGRMADGRKIGNHPDALRFFAAKAVAENPMATIVPAGGSSAESLHAEIATMEKRMKTDRAAWHKDTAAQERYRKLITARDKLKA</sequence>
<dbReference type="RefSeq" id="WP_143747840.1">
    <property type="nucleotide sequence ID" value="NZ_NPKJ01000041.1"/>
</dbReference>
<proteinExistence type="predicted"/>
<keyword evidence="3" id="KW-1185">Reference proteome</keyword>
<dbReference type="Proteomes" id="UP000216442">
    <property type="component" value="Unassembled WGS sequence"/>
</dbReference>
<name>A0A271LN89_9HYPH</name>
<evidence type="ECO:0000256" key="1">
    <source>
        <dbReference type="SAM" id="MobiDB-lite"/>
    </source>
</evidence>
<dbReference type="EMBL" id="NPKJ01000041">
    <property type="protein sequence ID" value="PAQ09554.1"/>
    <property type="molecule type" value="Genomic_DNA"/>
</dbReference>
<reference evidence="2 3" key="1">
    <citation type="submission" date="2017-08" db="EMBL/GenBank/DDBJ databases">
        <title>Mesorhizobium wenxinae sp. nov., a novel rhizobial species isolated from root nodules of chickpea (Cicer arietinum L.).</title>
        <authorList>
            <person name="Zhang J."/>
        </authorList>
    </citation>
    <scope>NUCLEOTIDE SEQUENCE [LARGE SCALE GENOMIC DNA]</scope>
    <source>
        <strain evidence="2 3">SDW018</strain>
    </source>
</reference>
<accession>A0A271LN89</accession>
<dbReference type="OrthoDB" id="8100081at2"/>
<evidence type="ECO:0000313" key="2">
    <source>
        <dbReference type="EMBL" id="PAQ09554.1"/>
    </source>
</evidence>
<evidence type="ECO:0008006" key="4">
    <source>
        <dbReference type="Google" id="ProtNLM"/>
    </source>
</evidence>
<comment type="caution">
    <text evidence="2">The sequence shown here is derived from an EMBL/GenBank/DDBJ whole genome shotgun (WGS) entry which is preliminary data.</text>
</comment>
<evidence type="ECO:0000313" key="3">
    <source>
        <dbReference type="Proteomes" id="UP000216442"/>
    </source>
</evidence>
<organism evidence="2 3">
    <name type="scientific">Mesorhizobium temperatum</name>
    <dbReference type="NCBI Taxonomy" id="241416"/>
    <lineage>
        <taxon>Bacteria</taxon>
        <taxon>Pseudomonadati</taxon>
        <taxon>Pseudomonadota</taxon>
        <taxon>Alphaproteobacteria</taxon>
        <taxon>Hyphomicrobiales</taxon>
        <taxon>Phyllobacteriaceae</taxon>
        <taxon>Mesorhizobium</taxon>
    </lineage>
</organism>
<dbReference type="AlphaFoldDB" id="A0A271LN89"/>
<feature type="compositionally biased region" description="Low complexity" evidence="1">
    <location>
        <begin position="7"/>
        <end position="54"/>
    </location>
</feature>
<gene>
    <name evidence="2" type="ORF">CIT26_13605</name>
</gene>